<keyword evidence="5" id="KW-0997">Cell inner membrane</keyword>
<dbReference type="InterPro" id="IPR037682">
    <property type="entry name" value="TonB_C"/>
</dbReference>
<dbReference type="Pfam" id="PF03544">
    <property type="entry name" value="TonB_C"/>
    <property type="match status" value="1"/>
</dbReference>
<dbReference type="InterPro" id="IPR006260">
    <property type="entry name" value="TonB/TolA_C"/>
</dbReference>
<feature type="region of interest" description="Disordered" evidence="10">
    <location>
        <begin position="100"/>
        <end position="126"/>
    </location>
</feature>
<keyword evidence="8" id="KW-1133">Transmembrane helix</keyword>
<evidence type="ECO:0000256" key="11">
    <source>
        <dbReference type="SAM" id="SignalP"/>
    </source>
</evidence>
<protein>
    <submittedName>
        <fullName evidence="13">Energy transducer TonB</fullName>
    </submittedName>
</protein>
<sequence length="139" mass="14599">MNMRPLLCASLATALLGGCGPSAGPDAAPAIAPTQVAAVQTPPPDYPIELACMGVGGKSVLNVVVGTEGTPTEVKLQTSSGNPQLDESAQRRVREWKFKPATRNGQPVPTTIQVPVSFNPPQPRPDECFAIEERLRRGG</sequence>
<dbReference type="PROSITE" id="PS51257">
    <property type="entry name" value="PROKAR_LIPOPROTEIN"/>
    <property type="match status" value="1"/>
</dbReference>
<evidence type="ECO:0000313" key="14">
    <source>
        <dbReference type="Proteomes" id="UP001209922"/>
    </source>
</evidence>
<evidence type="ECO:0000259" key="12">
    <source>
        <dbReference type="PROSITE" id="PS52015"/>
    </source>
</evidence>
<gene>
    <name evidence="13" type="ORF">OK345_09820</name>
</gene>
<dbReference type="Gene3D" id="3.30.1150.10">
    <property type="match status" value="1"/>
</dbReference>
<feature type="signal peptide" evidence="11">
    <location>
        <begin position="1"/>
        <end position="23"/>
    </location>
</feature>
<dbReference type="PANTHER" id="PTHR33446:SF2">
    <property type="entry name" value="PROTEIN TONB"/>
    <property type="match status" value="1"/>
</dbReference>
<accession>A0ABT3JWE1</accession>
<keyword evidence="11" id="KW-0732">Signal</keyword>
<proteinExistence type="inferred from homology"/>
<dbReference type="NCBIfam" id="TIGR01352">
    <property type="entry name" value="tonB_Cterm"/>
    <property type="match status" value="1"/>
</dbReference>
<reference evidence="13 14" key="1">
    <citation type="submission" date="2022-10" db="EMBL/GenBank/DDBJ databases">
        <title>Xanthomonas sp. H13-6.</title>
        <authorList>
            <person name="Liu X."/>
            <person name="Deng Z."/>
            <person name="Jiang Y."/>
            <person name="Yu T."/>
            <person name="Ai J."/>
        </authorList>
    </citation>
    <scope>NUCLEOTIDE SEQUENCE [LARGE SCALE GENOMIC DNA]</scope>
    <source>
        <strain evidence="13 14">H13-6</strain>
    </source>
</reference>
<organism evidence="13 14">
    <name type="scientific">Xanthomonas chitinilytica</name>
    <dbReference type="NCBI Taxonomy" id="2989819"/>
    <lineage>
        <taxon>Bacteria</taxon>
        <taxon>Pseudomonadati</taxon>
        <taxon>Pseudomonadota</taxon>
        <taxon>Gammaproteobacteria</taxon>
        <taxon>Lysobacterales</taxon>
        <taxon>Lysobacteraceae</taxon>
        <taxon>Xanthomonas</taxon>
    </lineage>
</organism>
<evidence type="ECO:0000256" key="10">
    <source>
        <dbReference type="SAM" id="MobiDB-lite"/>
    </source>
</evidence>
<keyword evidence="6" id="KW-0812">Transmembrane</keyword>
<evidence type="ECO:0000313" key="13">
    <source>
        <dbReference type="EMBL" id="MCW4472803.1"/>
    </source>
</evidence>
<evidence type="ECO:0000256" key="5">
    <source>
        <dbReference type="ARBA" id="ARBA00022519"/>
    </source>
</evidence>
<name>A0ABT3JWE1_9XANT</name>
<dbReference type="PROSITE" id="PS52015">
    <property type="entry name" value="TONB_CTD"/>
    <property type="match status" value="1"/>
</dbReference>
<comment type="similarity">
    <text evidence="2">Belongs to the TonB family.</text>
</comment>
<dbReference type="PANTHER" id="PTHR33446">
    <property type="entry name" value="PROTEIN TONB-RELATED"/>
    <property type="match status" value="1"/>
</dbReference>
<evidence type="ECO:0000256" key="8">
    <source>
        <dbReference type="ARBA" id="ARBA00022989"/>
    </source>
</evidence>
<dbReference type="EMBL" id="JAPCHY010000007">
    <property type="protein sequence ID" value="MCW4472803.1"/>
    <property type="molecule type" value="Genomic_DNA"/>
</dbReference>
<evidence type="ECO:0000256" key="7">
    <source>
        <dbReference type="ARBA" id="ARBA00022927"/>
    </source>
</evidence>
<dbReference type="SUPFAM" id="SSF74653">
    <property type="entry name" value="TolA/TonB C-terminal domain"/>
    <property type="match status" value="1"/>
</dbReference>
<dbReference type="RefSeq" id="WP_265127784.1">
    <property type="nucleotide sequence ID" value="NZ_JAPCHY010000007.1"/>
</dbReference>
<keyword evidence="4" id="KW-1003">Cell membrane</keyword>
<comment type="caution">
    <text evidence="13">The sequence shown here is derived from an EMBL/GenBank/DDBJ whole genome shotgun (WGS) entry which is preliminary data.</text>
</comment>
<feature type="domain" description="TonB C-terminal" evidence="12">
    <location>
        <begin position="31"/>
        <end position="127"/>
    </location>
</feature>
<feature type="compositionally biased region" description="Polar residues" evidence="10">
    <location>
        <begin position="103"/>
        <end position="116"/>
    </location>
</feature>
<feature type="chain" id="PRO_5045603637" evidence="11">
    <location>
        <begin position="24"/>
        <end position="139"/>
    </location>
</feature>
<evidence type="ECO:0000256" key="6">
    <source>
        <dbReference type="ARBA" id="ARBA00022692"/>
    </source>
</evidence>
<keyword evidence="14" id="KW-1185">Reference proteome</keyword>
<evidence type="ECO:0000256" key="4">
    <source>
        <dbReference type="ARBA" id="ARBA00022475"/>
    </source>
</evidence>
<dbReference type="Proteomes" id="UP001209922">
    <property type="component" value="Unassembled WGS sequence"/>
</dbReference>
<evidence type="ECO:0000256" key="3">
    <source>
        <dbReference type="ARBA" id="ARBA00022448"/>
    </source>
</evidence>
<keyword evidence="9" id="KW-0472">Membrane</keyword>
<dbReference type="InterPro" id="IPR051045">
    <property type="entry name" value="TonB-dependent_transducer"/>
</dbReference>
<keyword evidence="7" id="KW-0653">Protein transport</keyword>
<comment type="subcellular location">
    <subcellularLocation>
        <location evidence="1">Cell inner membrane</location>
        <topology evidence="1">Single-pass membrane protein</topology>
        <orientation evidence="1">Periplasmic side</orientation>
    </subcellularLocation>
</comment>
<evidence type="ECO:0000256" key="1">
    <source>
        <dbReference type="ARBA" id="ARBA00004383"/>
    </source>
</evidence>
<evidence type="ECO:0000256" key="9">
    <source>
        <dbReference type="ARBA" id="ARBA00023136"/>
    </source>
</evidence>
<evidence type="ECO:0000256" key="2">
    <source>
        <dbReference type="ARBA" id="ARBA00006555"/>
    </source>
</evidence>
<keyword evidence="3" id="KW-0813">Transport</keyword>